<proteinExistence type="predicted"/>
<protein>
    <submittedName>
        <fullName evidence="1">Uncharacterized protein</fullName>
    </submittedName>
</protein>
<reference evidence="1 2" key="1">
    <citation type="submission" date="2020-01" db="EMBL/GenBank/DDBJ databases">
        <title>The draft genome sequence of Corallococcus exiguus DSM 14696.</title>
        <authorList>
            <person name="Zhang X."/>
            <person name="Zhu H."/>
        </authorList>
    </citation>
    <scope>NUCLEOTIDE SEQUENCE [LARGE SCALE GENOMIC DNA]</scope>
    <source>
        <strain evidence="1 2">DSM 14696</strain>
    </source>
</reference>
<sequence length="107" mass="11929">MSSLPTSLFRRWGHSFEEDAPGAAVYRPTDYAFPRARGRGGIEFRPDGSFIEWAIGRGDAAQPIRGSWTEEGNGRLRIHFDGDVQPAQTLDVLEVNDSILRLKQRGA</sequence>
<comment type="caution">
    <text evidence="1">The sequence shown here is derived from an EMBL/GenBank/DDBJ whole genome shotgun (WGS) entry which is preliminary data.</text>
</comment>
<dbReference type="AlphaFoldDB" id="A0A7X5BQU8"/>
<dbReference type="RefSeq" id="WP_161662763.1">
    <property type="nucleotide sequence ID" value="NZ_CBCSLE010000158.1"/>
</dbReference>
<evidence type="ECO:0000313" key="1">
    <source>
        <dbReference type="EMBL" id="NBC40290.1"/>
    </source>
</evidence>
<accession>A0A7X5BQU8</accession>
<keyword evidence="2" id="KW-1185">Reference proteome</keyword>
<evidence type="ECO:0000313" key="2">
    <source>
        <dbReference type="Proteomes" id="UP000537825"/>
    </source>
</evidence>
<gene>
    <name evidence="1" type="ORF">GTZ93_10675</name>
</gene>
<dbReference type="EMBL" id="JAAAPK010000002">
    <property type="protein sequence ID" value="NBC40290.1"/>
    <property type="molecule type" value="Genomic_DNA"/>
</dbReference>
<organism evidence="1 2">
    <name type="scientific">Corallococcus exiguus</name>
    <dbReference type="NCBI Taxonomy" id="83462"/>
    <lineage>
        <taxon>Bacteria</taxon>
        <taxon>Pseudomonadati</taxon>
        <taxon>Myxococcota</taxon>
        <taxon>Myxococcia</taxon>
        <taxon>Myxococcales</taxon>
        <taxon>Cystobacterineae</taxon>
        <taxon>Myxococcaceae</taxon>
        <taxon>Corallococcus</taxon>
    </lineage>
</organism>
<name>A0A7X5BQU8_9BACT</name>
<dbReference type="Proteomes" id="UP000537825">
    <property type="component" value="Unassembled WGS sequence"/>
</dbReference>